<feature type="region of interest" description="Disordered" evidence="1">
    <location>
        <begin position="31"/>
        <end position="52"/>
    </location>
</feature>
<feature type="signal peptide" evidence="3">
    <location>
        <begin position="1"/>
        <end position="27"/>
    </location>
</feature>
<dbReference type="PROSITE" id="PS51257">
    <property type="entry name" value="PROKAR_LIPOPROTEIN"/>
    <property type="match status" value="1"/>
</dbReference>
<feature type="region of interest" description="Disordered" evidence="1">
    <location>
        <begin position="281"/>
        <end position="307"/>
    </location>
</feature>
<keyword evidence="2" id="KW-0472">Membrane</keyword>
<evidence type="ECO:0000313" key="5">
    <source>
        <dbReference type="Proteomes" id="UP001550853"/>
    </source>
</evidence>
<reference evidence="4 5" key="1">
    <citation type="submission" date="2024-06" db="EMBL/GenBank/DDBJ databases">
        <title>The Natural Products Discovery Center: Release of the First 8490 Sequenced Strains for Exploring Actinobacteria Biosynthetic Diversity.</title>
        <authorList>
            <person name="Kalkreuter E."/>
            <person name="Kautsar S.A."/>
            <person name="Yang D."/>
            <person name="Bader C.D."/>
            <person name="Teijaro C.N."/>
            <person name="Fluegel L."/>
            <person name="Davis C.M."/>
            <person name="Simpson J.R."/>
            <person name="Lauterbach L."/>
            <person name="Steele A.D."/>
            <person name="Gui C."/>
            <person name="Meng S."/>
            <person name="Li G."/>
            <person name="Viehrig K."/>
            <person name="Ye F."/>
            <person name="Su P."/>
            <person name="Kiefer A.F."/>
            <person name="Nichols A."/>
            <person name="Cepeda A.J."/>
            <person name="Yan W."/>
            <person name="Fan B."/>
            <person name="Jiang Y."/>
            <person name="Adhikari A."/>
            <person name="Zheng C.-J."/>
            <person name="Schuster L."/>
            <person name="Cowan T.M."/>
            <person name="Smanski M.J."/>
            <person name="Chevrette M.G."/>
            <person name="De Carvalho L.P.S."/>
            <person name="Shen B."/>
        </authorList>
    </citation>
    <scope>NUCLEOTIDE SEQUENCE [LARGE SCALE GENOMIC DNA]</scope>
    <source>
        <strain evidence="4 5">NPDC033039</strain>
    </source>
</reference>
<keyword evidence="2" id="KW-0812">Transmembrane</keyword>
<feature type="chain" id="PRO_5046200182" description="DUF916 domain-containing protein" evidence="3">
    <location>
        <begin position="28"/>
        <end position="307"/>
    </location>
</feature>
<dbReference type="RefSeq" id="WP_030282220.1">
    <property type="nucleotide sequence ID" value="NZ_JBEZVI010000016.1"/>
</dbReference>
<evidence type="ECO:0000256" key="1">
    <source>
        <dbReference type="SAM" id="MobiDB-lite"/>
    </source>
</evidence>
<evidence type="ECO:0000256" key="2">
    <source>
        <dbReference type="SAM" id="Phobius"/>
    </source>
</evidence>
<proteinExistence type="predicted"/>
<accession>A0ABV2Z2X9</accession>
<feature type="transmembrane region" description="Helical" evidence="2">
    <location>
        <begin position="260"/>
        <end position="278"/>
    </location>
</feature>
<evidence type="ECO:0000256" key="3">
    <source>
        <dbReference type="SAM" id="SignalP"/>
    </source>
</evidence>
<name>A0ABV2Z2X9_9ACTN</name>
<comment type="caution">
    <text evidence="4">The sequence shown here is derived from an EMBL/GenBank/DDBJ whole genome shotgun (WGS) entry which is preliminary data.</text>
</comment>
<keyword evidence="3" id="KW-0732">Signal</keyword>
<keyword evidence="2" id="KW-1133">Transmembrane helix</keyword>
<sequence length="307" mass="31299">MPFRTRGASVALATVAALACWPPGVAAATARPGWSVAPAPGAGSRPTGDDRPFFYLEGAPGTALADRLAVTNPAGHPVTVRLRGAPAPGGTDASAWLAPAAAQVRVPARTRAAVPFTVRVPRDAAPGERTAVLRADGPGGGRSVPVHLRVTGPALAALTVEDVAVARGDEGAEIRYTLVNRGTTVLRPRLAVRADGFLGSALRRPARALPVALAPGQRVRRTETWSDPPALDAVDITLTVTAAGGAHASARAGYAPLSRGALGAGALAVAAGAGGALWRRRRRTARTAPPDRPAHGTRELTRVGDRP</sequence>
<keyword evidence="5" id="KW-1185">Reference proteome</keyword>
<dbReference type="Proteomes" id="UP001550853">
    <property type="component" value="Unassembled WGS sequence"/>
</dbReference>
<protein>
    <recommendedName>
        <fullName evidence="6">DUF916 domain-containing protein</fullName>
    </recommendedName>
</protein>
<evidence type="ECO:0008006" key="6">
    <source>
        <dbReference type="Google" id="ProtNLM"/>
    </source>
</evidence>
<organism evidence="4 5">
    <name type="scientific">Streptomyces catenulae</name>
    <dbReference type="NCBI Taxonomy" id="66875"/>
    <lineage>
        <taxon>Bacteria</taxon>
        <taxon>Bacillati</taxon>
        <taxon>Actinomycetota</taxon>
        <taxon>Actinomycetes</taxon>
        <taxon>Kitasatosporales</taxon>
        <taxon>Streptomycetaceae</taxon>
        <taxon>Streptomyces</taxon>
    </lineage>
</organism>
<dbReference type="EMBL" id="JBEZVI010000016">
    <property type="protein sequence ID" value="MEU3712353.1"/>
    <property type="molecule type" value="Genomic_DNA"/>
</dbReference>
<evidence type="ECO:0000313" key="4">
    <source>
        <dbReference type="EMBL" id="MEU3712353.1"/>
    </source>
</evidence>
<gene>
    <name evidence="4" type="ORF">AB0E61_19955</name>
</gene>
<feature type="compositionally biased region" description="Basic and acidic residues" evidence="1">
    <location>
        <begin position="292"/>
        <end position="307"/>
    </location>
</feature>